<dbReference type="GO" id="GO:0016853">
    <property type="term" value="F:isomerase activity"/>
    <property type="evidence" value="ECO:0007669"/>
    <property type="project" value="UniProtKB-KW"/>
</dbReference>
<dbReference type="Proteomes" id="UP000265520">
    <property type="component" value="Unassembled WGS sequence"/>
</dbReference>
<dbReference type="EMBL" id="LXQA011004693">
    <property type="protein sequence ID" value="MCI80849.1"/>
    <property type="molecule type" value="Genomic_DNA"/>
</dbReference>
<feature type="non-terminal residue" evidence="1">
    <location>
        <position position="33"/>
    </location>
</feature>
<dbReference type="Gene3D" id="3.40.50.720">
    <property type="entry name" value="NAD(P)-binding Rossmann-like Domain"/>
    <property type="match status" value="1"/>
</dbReference>
<keyword evidence="1" id="KW-0413">Isomerase</keyword>
<name>A0A392V0T4_9FABA</name>
<evidence type="ECO:0000313" key="2">
    <source>
        <dbReference type="Proteomes" id="UP000265520"/>
    </source>
</evidence>
<protein>
    <submittedName>
        <fullName evidence="1">Ketol-acid reductoisomerase</fullName>
    </submittedName>
</protein>
<proteinExistence type="predicted"/>
<organism evidence="1 2">
    <name type="scientific">Trifolium medium</name>
    <dbReference type="NCBI Taxonomy" id="97028"/>
    <lineage>
        <taxon>Eukaryota</taxon>
        <taxon>Viridiplantae</taxon>
        <taxon>Streptophyta</taxon>
        <taxon>Embryophyta</taxon>
        <taxon>Tracheophyta</taxon>
        <taxon>Spermatophyta</taxon>
        <taxon>Magnoliopsida</taxon>
        <taxon>eudicotyledons</taxon>
        <taxon>Gunneridae</taxon>
        <taxon>Pentapetalae</taxon>
        <taxon>rosids</taxon>
        <taxon>fabids</taxon>
        <taxon>Fabales</taxon>
        <taxon>Fabaceae</taxon>
        <taxon>Papilionoideae</taxon>
        <taxon>50 kb inversion clade</taxon>
        <taxon>NPAAA clade</taxon>
        <taxon>Hologalegina</taxon>
        <taxon>IRL clade</taxon>
        <taxon>Trifolieae</taxon>
        <taxon>Trifolium</taxon>
    </lineage>
</organism>
<keyword evidence="2" id="KW-1185">Reference proteome</keyword>
<dbReference type="AlphaFoldDB" id="A0A392V0T4"/>
<comment type="caution">
    <text evidence="1">The sequence shown here is derived from an EMBL/GenBank/DDBJ whole genome shotgun (WGS) entry which is preliminary data.</text>
</comment>
<evidence type="ECO:0000313" key="1">
    <source>
        <dbReference type="EMBL" id="MCI80849.1"/>
    </source>
</evidence>
<sequence length="33" mass="3613">MVSAPPATLPVSLDFETSIFKKERVNLAGHEEV</sequence>
<accession>A0A392V0T4</accession>
<reference evidence="1 2" key="1">
    <citation type="journal article" date="2018" name="Front. Plant Sci.">
        <title>Red Clover (Trifolium pratense) and Zigzag Clover (T. medium) - A Picture of Genomic Similarities and Differences.</title>
        <authorList>
            <person name="Dluhosova J."/>
            <person name="Istvanek J."/>
            <person name="Nedelnik J."/>
            <person name="Repkova J."/>
        </authorList>
    </citation>
    <scope>NUCLEOTIDE SEQUENCE [LARGE SCALE GENOMIC DNA]</scope>
    <source>
        <strain evidence="2">cv. 10/8</strain>
        <tissue evidence="1">Leaf</tissue>
    </source>
</reference>